<feature type="domain" description="Amidohydrolase-related" evidence="2">
    <location>
        <begin position="7"/>
        <end position="304"/>
    </location>
</feature>
<dbReference type="InterPro" id="IPR006680">
    <property type="entry name" value="Amidohydro-rel"/>
</dbReference>
<dbReference type="Gene3D" id="3.20.20.140">
    <property type="entry name" value="Metal-dependent hydrolases"/>
    <property type="match status" value="1"/>
</dbReference>
<dbReference type="GO" id="GO:0016787">
    <property type="term" value="F:hydrolase activity"/>
    <property type="evidence" value="ECO:0007669"/>
    <property type="project" value="UniProtKB-KW"/>
</dbReference>
<evidence type="ECO:0000313" key="3">
    <source>
        <dbReference type="EMBL" id="AGK05251.1"/>
    </source>
</evidence>
<dbReference type="InterPro" id="IPR032465">
    <property type="entry name" value="ACMSD"/>
</dbReference>
<dbReference type="PANTHER" id="PTHR21240">
    <property type="entry name" value="2-AMINO-3-CARBOXYLMUCONATE-6-SEMIALDEHYDE DECARBOXYLASE"/>
    <property type="match status" value="1"/>
</dbReference>
<gene>
    <name evidence="3" type="ORF">K649_09795</name>
</gene>
<dbReference type="InterPro" id="IPR032466">
    <property type="entry name" value="Metal_Hydrolase"/>
</dbReference>
<keyword evidence="3" id="KW-0378">Hydrolase</keyword>
<dbReference type="GO" id="GO:0016831">
    <property type="term" value="F:carboxy-lyase activity"/>
    <property type="evidence" value="ECO:0007669"/>
    <property type="project" value="InterPro"/>
</dbReference>
<accession>M9X9U1</accession>
<dbReference type="PANTHER" id="PTHR21240:SF28">
    <property type="entry name" value="ISO-OROTATE DECARBOXYLASE (EUROFUNG)"/>
    <property type="match status" value="1"/>
</dbReference>
<dbReference type="STRING" id="504728.K649_09795"/>
<organism evidence="3 4">
    <name type="scientific">Meiothermus ruber (strain ATCC 35948 / DSM 1279 / VKM B-1258 / 21)</name>
    <name type="common">Thermus ruber</name>
    <dbReference type="NCBI Taxonomy" id="504728"/>
    <lineage>
        <taxon>Bacteria</taxon>
        <taxon>Thermotogati</taxon>
        <taxon>Deinococcota</taxon>
        <taxon>Deinococci</taxon>
        <taxon>Thermales</taxon>
        <taxon>Thermaceae</taxon>
        <taxon>Meiothermus</taxon>
    </lineage>
</organism>
<dbReference type="Pfam" id="PF04909">
    <property type="entry name" value="Amidohydro_2"/>
    <property type="match status" value="1"/>
</dbReference>
<evidence type="ECO:0000256" key="1">
    <source>
        <dbReference type="ARBA" id="ARBA00023239"/>
    </source>
</evidence>
<dbReference type="GO" id="GO:0019748">
    <property type="term" value="P:secondary metabolic process"/>
    <property type="evidence" value="ECO:0007669"/>
    <property type="project" value="TreeGrafter"/>
</dbReference>
<sequence length="314" mass="34659">MNMPRLDLHGHLEPPAYSTQVAQALGPAPVPPWTVEAQLEMMAQYQIAATVVSLPPPGVFLGDQAQANELAHQVNEFYAALVREHPKRYAALAALPLPDVEAALAELAHALDVLRLDGVALFTQTAGLYLGDPRWEPLMAELDRRGAYVFVHPTLPPYTNPLAQTPVWVLEFPFETTRAITHLLYSGVFHRYPRIRFQFAHLGGAVPFLAHRLASLVERAPGLKLTGQVPEGPLAYLRRLYYDTGLSNHAPALAATLEVADCRQVVFGTDWPYALLPPGHDPAPGLTYLGDRRHQVEFENARALVPRLFAKEIA</sequence>
<keyword evidence="1" id="KW-0456">Lyase</keyword>
<dbReference type="eggNOG" id="COG2159">
    <property type="taxonomic scope" value="Bacteria"/>
</dbReference>
<evidence type="ECO:0000313" key="4">
    <source>
        <dbReference type="Proteomes" id="UP000013026"/>
    </source>
</evidence>
<name>M9X9U1_MEIRD</name>
<dbReference type="GO" id="GO:0005737">
    <property type="term" value="C:cytoplasm"/>
    <property type="evidence" value="ECO:0007669"/>
    <property type="project" value="TreeGrafter"/>
</dbReference>
<protein>
    <submittedName>
        <fullName evidence="3">Amidohydrolase 2</fullName>
    </submittedName>
</protein>
<dbReference type="KEGG" id="mre:K649_09795"/>
<evidence type="ECO:0000259" key="2">
    <source>
        <dbReference type="Pfam" id="PF04909"/>
    </source>
</evidence>
<dbReference type="Proteomes" id="UP000013026">
    <property type="component" value="Chromosome"/>
</dbReference>
<reference evidence="3 4" key="1">
    <citation type="submission" date="2013-04" db="EMBL/GenBank/DDBJ databases">
        <authorList>
            <person name="Chin J."/>
            <person name="Alexander D.H."/>
            <person name="Marks P."/>
            <person name="Korlach J."/>
            <person name="Clum A."/>
            <person name="Copeland A."/>
        </authorList>
    </citation>
    <scope>NUCLEOTIDE SEQUENCE [LARGE SCALE GENOMIC DNA]</scope>
    <source>
        <strain evidence="4">ATCC 35948 / DSM 1279 / VKM B-1258 / 21</strain>
    </source>
</reference>
<dbReference type="PATRIC" id="fig|504728.9.peg.2019"/>
<dbReference type="EMBL" id="CP005385">
    <property type="protein sequence ID" value="AGK05251.1"/>
    <property type="molecule type" value="Genomic_DNA"/>
</dbReference>
<dbReference type="AlphaFoldDB" id="M9X9U1"/>
<dbReference type="SUPFAM" id="SSF51556">
    <property type="entry name" value="Metallo-dependent hydrolases"/>
    <property type="match status" value="1"/>
</dbReference>
<proteinExistence type="predicted"/>